<reference evidence="1" key="1">
    <citation type="journal article" date="2017" name="Viruses">
        <title>Characterization of Bacillus subtilis Viruses vB_BsuM-Goe2 and vB_BsuM-Goe3.</title>
        <authorList>
            <person name="Willms I.M."/>
            <person name="Hoppert M."/>
            <person name="Hertel R."/>
        </authorList>
    </citation>
    <scope>NUCLEOTIDE SEQUENCE [LARGE SCALE GENOMIC DNA]</scope>
</reference>
<organism evidence="1 2">
    <name type="scientific">Bacillus phage vB_BsuM-Goe3</name>
    <dbReference type="NCBI Taxonomy" id="1933063"/>
    <lineage>
        <taxon>Viruses</taxon>
        <taxon>Duplodnaviria</taxon>
        <taxon>Heunggongvirae</taxon>
        <taxon>Uroviricota</taxon>
        <taxon>Caudoviricetes</taxon>
        <taxon>Herelleviridae</taxon>
        <taxon>Bastillevirinae</taxon>
        <taxon>Grisebachstrassevirus</taxon>
        <taxon>Grisebachstrassevirus goe3</taxon>
    </lineage>
</organism>
<dbReference type="Proteomes" id="UP000221795">
    <property type="component" value="Segment"/>
</dbReference>
<sequence>MAKITFIETTPEGHTRFIGRISASKVPELAEEKAERYKKVLSSVRKTQVTYTIEYTKE</sequence>
<accession>A0A1Z1DFB2</accession>
<proteinExistence type="predicted"/>
<evidence type="ECO:0000313" key="2">
    <source>
        <dbReference type="Proteomes" id="UP000221795"/>
    </source>
</evidence>
<dbReference type="EMBL" id="KY368640">
    <property type="protein sequence ID" value="APZ82696.1"/>
    <property type="molecule type" value="Genomic_DNA"/>
</dbReference>
<protein>
    <submittedName>
        <fullName evidence="1">Uncharacterized protein</fullName>
    </submittedName>
</protein>
<evidence type="ECO:0000313" key="1">
    <source>
        <dbReference type="EMBL" id="APZ82696.1"/>
    </source>
</evidence>
<keyword evidence="2" id="KW-1185">Reference proteome</keyword>
<name>A0A1Z1DFB2_BPGO3</name>
<gene>
    <name evidence="1" type="ORF">Goe3_c23500</name>
</gene>
<organismHost>
    <name type="scientific">Bacillus subtilis</name>
    <dbReference type="NCBI Taxonomy" id="1423"/>
</organismHost>